<evidence type="ECO:0000256" key="2">
    <source>
        <dbReference type="ARBA" id="ARBA00012438"/>
    </source>
</evidence>
<keyword evidence="3" id="KW-0597">Phosphoprotein</keyword>
<dbReference type="EC" id="2.7.13.3" evidence="2"/>
<evidence type="ECO:0000313" key="12">
    <source>
        <dbReference type="Proteomes" id="UP001321249"/>
    </source>
</evidence>
<sequence length="384" mass="42148">MLTNTTTDQKPTRMQIMPTLLSRSAAYVWTGILVVGFFVLDIFLPLGVAAGVPYAVAVMTSMRTARIRFIAGVTVLTCALTILGFLLSPDGGEPWKVAANRTLAIFVILGAGVFAVYAISVRRRATRQAIMFEQVRRRRIQDANIQLMRSAEARSSFLGQISHELRTPLTSLTTFAHILDGKSETLSRERIQAHSEVIGRSARRLEVLINDLFDASGSETDSFKLNLSTVDLPQIVSDTANEYAHHVRTLDQELEIDIDIPDESKYRAIADSVRMSQVITNLLSNASKYSWPGSTIHAFCGLENDKFIVKVTDQGAGISREDISKVFTPFFRVDAAEVRAVPGAGLGLTIVKSIVELHDGQVYIESEPDRGTTVSFTIPAVLSS</sequence>
<dbReference type="InterPro" id="IPR003661">
    <property type="entry name" value="HisK_dim/P_dom"/>
</dbReference>
<dbReference type="SUPFAM" id="SSF47384">
    <property type="entry name" value="Homodimeric domain of signal transducing histidine kinase"/>
    <property type="match status" value="1"/>
</dbReference>
<dbReference type="EMBL" id="CP046147">
    <property type="protein sequence ID" value="WFG40661.1"/>
    <property type="molecule type" value="Genomic_DNA"/>
</dbReference>
<dbReference type="FunFam" id="3.30.565.10:FF:000006">
    <property type="entry name" value="Sensor histidine kinase WalK"/>
    <property type="match status" value="1"/>
</dbReference>
<dbReference type="InterPro" id="IPR005467">
    <property type="entry name" value="His_kinase_dom"/>
</dbReference>
<dbReference type="CDD" id="cd00082">
    <property type="entry name" value="HisKA"/>
    <property type="match status" value="1"/>
</dbReference>
<feature type="transmembrane region" description="Helical" evidence="7">
    <location>
        <begin position="27"/>
        <end position="57"/>
    </location>
</feature>
<name>A0AAJ5ZIR3_9CHLR</name>
<gene>
    <name evidence="9" type="ORF">GKO46_05725</name>
    <name evidence="10" type="ORF">GKO48_13970</name>
</gene>
<keyword evidence="7" id="KW-0472">Membrane</keyword>
<evidence type="ECO:0000256" key="7">
    <source>
        <dbReference type="SAM" id="Phobius"/>
    </source>
</evidence>
<evidence type="ECO:0000256" key="6">
    <source>
        <dbReference type="ARBA" id="ARBA00023012"/>
    </source>
</evidence>
<evidence type="ECO:0000313" key="10">
    <source>
        <dbReference type="EMBL" id="WFG40661.1"/>
    </source>
</evidence>
<protein>
    <recommendedName>
        <fullName evidence="2">histidine kinase</fullName>
        <ecNumber evidence="2">2.7.13.3</ecNumber>
    </recommendedName>
</protein>
<dbReference type="Pfam" id="PF00512">
    <property type="entry name" value="HisKA"/>
    <property type="match status" value="1"/>
</dbReference>
<organism evidence="10 11">
    <name type="scientific">Candidatus Lucifugimonas marina</name>
    <dbReference type="NCBI Taxonomy" id="3038979"/>
    <lineage>
        <taxon>Bacteria</taxon>
        <taxon>Bacillati</taxon>
        <taxon>Chloroflexota</taxon>
        <taxon>Dehalococcoidia</taxon>
        <taxon>SAR202 cluster</taxon>
        <taxon>Candidatus Lucifugimonadales</taxon>
        <taxon>Candidatus Lucifugimonadaceae</taxon>
        <taxon>Candidatus Lucifugimonas</taxon>
    </lineage>
</organism>
<evidence type="ECO:0000259" key="8">
    <source>
        <dbReference type="PROSITE" id="PS50109"/>
    </source>
</evidence>
<dbReference type="PANTHER" id="PTHR43711:SF1">
    <property type="entry name" value="HISTIDINE KINASE 1"/>
    <property type="match status" value="1"/>
</dbReference>
<dbReference type="Pfam" id="PF02518">
    <property type="entry name" value="HATPase_c"/>
    <property type="match status" value="1"/>
</dbReference>
<keyword evidence="7" id="KW-1133">Transmembrane helix</keyword>
<feature type="transmembrane region" description="Helical" evidence="7">
    <location>
        <begin position="69"/>
        <end position="87"/>
    </location>
</feature>
<keyword evidence="5" id="KW-0418">Kinase</keyword>
<dbReference type="Proteomes" id="UP001219901">
    <property type="component" value="Chromosome"/>
</dbReference>
<dbReference type="InterPro" id="IPR003594">
    <property type="entry name" value="HATPase_dom"/>
</dbReference>
<evidence type="ECO:0000256" key="4">
    <source>
        <dbReference type="ARBA" id="ARBA00022679"/>
    </source>
</evidence>
<dbReference type="PANTHER" id="PTHR43711">
    <property type="entry name" value="TWO-COMPONENT HISTIDINE KINASE"/>
    <property type="match status" value="1"/>
</dbReference>
<comment type="catalytic activity">
    <reaction evidence="1">
        <text>ATP + protein L-histidine = ADP + protein N-phospho-L-histidine.</text>
        <dbReference type="EC" id="2.7.13.3"/>
    </reaction>
</comment>
<feature type="domain" description="Histidine kinase" evidence="8">
    <location>
        <begin position="160"/>
        <end position="382"/>
    </location>
</feature>
<feature type="transmembrane region" description="Helical" evidence="7">
    <location>
        <begin position="99"/>
        <end position="119"/>
    </location>
</feature>
<keyword evidence="4" id="KW-0808">Transferase</keyword>
<keyword evidence="11" id="KW-1185">Reference proteome</keyword>
<dbReference type="Proteomes" id="UP001321249">
    <property type="component" value="Unassembled WGS sequence"/>
</dbReference>
<evidence type="ECO:0000256" key="3">
    <source>
        <dbReference type="ARBA" id="ARBA00022553"/>
    </source>
</evidence>
<dbReference type="SMART" id="SM00388">
    <property type="entry name" value="HisKA"/>
    <property type="match status" value="1"/>
</dbReference>
<reference evidence="10" key="2">
    <citation type="journal article" date="2023" name="Nat. Commun.">
        <title>Cultivation of marine bacteria of the SAR202 clade.</title>
        <authorList>
            <person name="Lim Y."/>
            <person name="Seo J.H."/>
            <person name="Giovannoni S.J."/>
            <person name="Kang I."/>
            <person name="Cho J.C."/>
        </authorList>
    </citation>
    <scope>NUCLEOTIDE SEQUENCE</scope>
    <source>
        <strain evidence="10">JH1073</strain>
    </source>
</reference>
<dbReference type="GO" id="GO:0000155">
    <property type="term" value="F:phosphorelay sensor kinase activity"/>
    <property type="evidence" value="ECO:0007669"/>
    <property type="project" value="InterPro"/>
</dbReference>
<dbReference type="InterPro" id="IPR004358">
    <property type="entry name" value="Sig_transdc_His_kin-like_C"/>
</dbReference>
<keyword evidence="7" id="KW-0812">Transmembrane</keyword>
<reference evidence="11 12" key="1">
    <citation type="submission" date="2019-11" db="EMBL/GenBank/DDBJ databases">
        <authorList>
            <person name="Cho J.-C."/>
        </authorList>
    </citation>
    <scope>NUCLEOTIDE SEQUENCE [LARGE SCALE GENOMIC DNA]</scope>
    <source>
        <strain evidence="10 11">JH1073</strain>
        <strain evidence="9 12">JH702</strain>
    </source>
</reference>
<reference evidence="11" key="3">
    <citation type="submission" date="2023-06" db="EMBL/GenBank/DDBJ databases">
        <title>Pangenomics reveal diversification of enzyme families and niche specialization in globally abundant SAR202 bacteria.</title>
        <authorList>
            <person name="Saw J.H.W."/>
        </authorList>
    </citation>
    <scope>NUCLEOTIDE SEQUENCE [LARGE SCALE GENOMIC DNA]</scope>
    <source>
        <strain evidence="11">JH1073</strain>
    </source>
</reference>
<proteinExistence type="predicted"/>
<dbReference type="EMBL" id="WMBE01000002">
    <property type="protein sequence ID" value="MDG0866573.1"/>
    <property type="molecule type" value="Genomic_DNA"/>
</dbReference>
<evidence type="ECO:0000313" key="9">
    <source>
        <dbReference type="EMBL" id="MDG0866573.1"/>
    </source>
</evidence>
<dbReference type="Gene3D" id="1.10.287.130">
    <property type="match status" value="1"/>
</dbReference>
<dbReference type="SUPFAM" id="SSF55874">
    <property type="entry name" value="ATPase domain of HSP90 chaperone/DNA topoisomerase II/histidine kinase"/>
    <property type="match status" value="1"/>
</dbReference>
<keyword evidence="6" id="KW-0902">Two-component regulatory system</keyword>
<evidence type="ECO:0000313" key="11">
    <source>
        <dbReference type="Proteomes" id="UP001219901"/>
    </source>
</evidence>
<dbReference type="AlphaFoldDB" id="A0AAJ5ZIR3"/>
<evidence type="ECO:0000256" key="1">
    <source>
        <dbReference type="ARBA" id="ARBA00000085"/>
    </source>
</evidence>
<dbReference type="Gene3D" id="3.30.565.10">
    <property type="entry name" value="Histidine kinase-like ATPase, C-terminal domain"/>
    <property type="match status" value="1"/>
</dbReference>
<accession>A0AAJ5ZIR3</accession>
<evidence type="ECO:0000256" key="5">
    <source>
        <dbReference type="ARBA" id="ARBA00022777"/>
    </source>
</evidence>
<dbReference type="SMART" id="SM00387">
    <property type="entry name" value="HATPase_c"/>
    <property type="match status" value="1"/>
</dbReference>
<dbReference type="PROSITE" id="PS50109">
    <property type="entry name" value="HIS_KIN"/>
    <property type="match status" value="1"/>
</dbReference>
<dbReference type="RefSeq" id="WP_342824106.1">
    <property type="nucleotide sequence ID" value="NZ_CP046146.1"/>
</dbReference>
<dbReference type="InterPro" id="IPR050736">
    <property type="entry name" value="Sensor_HK_Regulatory"/>
</dbReference>
<dbReference type="PRINTS" id="PR00344">
    <property type="entry name" value="BCTRLSENSOR"/>
</dbReference>
<dbReference type="InterPro" id="IPR036097">
    <property type="entry name" value="HisK_dim/P_sf"/>
</dbReference>
<dbReference type="InterPro" id="IPR036890">
    <property type="entry name" value="HATPase_C_sf"/>
</dbReference>